<dbReference type="Proteomes" id="UP001367676">
    <property type="component" value="Unassembled WGS sequence"/>
</dbReference>
<accession>A0AAN9TML1</accession>
<keyword evidence="3" id="KW-1185">Reference proteome</keyword>
<organism evidence="2 3">
    <name type="scientific">Parthenolecanium corni</name>
    <dbReference type="NCBI Taxonomy" id="536013"/>
    <lineage>
        <taxon>Eukaryota</taxon>
        <taxon>Metazoa</taxon>
        <taxon>Ecdysozoa</taxon>
        <taxon>Arthropoda</taxon>
        <taxon>Hexapoda</taxon>
        <taxon>Insecta</taxon>
        <taxon>Pterygota</taxon>
        <taxon>Neoptera</taxon>
        <taxon>Paraneoptera</taxon>
        <taxon>Hemiptera</taxon>
        <taxon>Sternorrhyncha</taxon>
        <taxon>Coccoidea</taxon>
        <taxon>Coccidae</taxon>
        <taxon>Parthenolecanium</taxon>
    </lineage>
</organism>
<protein>
    <submittedName>
        <fullName evidence="2">Uncharacterized protein</fullName>
    </submittedName>
</protein>
<feature type="compositionally biased region" description="Low complexity" evidence="1">
    <location>
        <begin position="118"/>
        <end position="155"/>
    </location>
</feature>
<name>A0AAN9TML1_9HEMI</name>
<gene>
    <name evidence="2" type="ORF">V9T40_009361</name>
</gene>
<dbReference type="AlphaFoldDB" id="A0AAN9TML1"/>
<proteinExistence type="predicted"/>
<evidence type="ECO:0000313" key="2">
    <source>
        <dbReference type="EMBL" id="KAK7601920.1"/>
    </source>
</evidence>
<evidence type="ECO:0000313" key="3">
    <source>
        <dbReference type="Proteomes" id="UP001367676"/>
    </source>
</evidence>
<comment type="caution">
    <text evidence="2">The sequence shown here is derived from an EMBL/GenBank/DDBJ whole genome shotgun (WGS) entry which is preliminary data.</text>
</comment>
<evidence type="ECO:0000256" key="1">
    <source>
        <dbReference type="SAM" id="MobiDB-lite"/>
    </source>
</evidence>
<dbReference type="EMBL" id="JBBCAQ010000010">
    <property type="protein sequence ID" value="KAK7601920.1"/>
    <property type="molecule type" value="Genomic_DNA"/>
</dbReference>
<sequence length="165" mass="19247">MTNGTLTIFDVLDMGNFMKNICDKLKILISSQPPNTKVILGHELFHVVDKRGSGLKEYQYFFKELAKRFGNGNLNMETKIRVINEKVFVEVICFYGPVQQEQQQPQQQQCSYNPVPPVQQQEQQQPQQQQCSYNPVPPVQQQEQQQPQQQQYSYDPVPPMQQQEQ</sequence>
<feature type="region of interest" description="Disordered" evidence="1">
    <location>
        <begin position="105"/>
        <end position="165"/>
    </location>
</feature>
<reference evidence="2 3" key="1">
    <citation type="submission" date="2024-03" db="EMBL/GenBank/DDBJ databases">
        <title>Adaptation during the transition from Ophiocordyceps entomopathogen to insect associate is accompanied by gene loss and intensified selection.</title>
        <authorList>
            <person name="Ward C.M."/>
            <person name="Onetto C.A."/>
            <person name="Borneman A.R."/>
        </authorList>
    </citation>
    <scope>NUCLEOTIDE SEQUENCE [LARGE SCALE GENOMIC DNA]</scope>
    <source>
        <strain evidence="2">AWRI1</strain>
        <tissue evidence="2">Single Adult Female</tissue>
    </source>
</reference>